<dbReference type="PANTHER" id="PTHR33491">
    <property type="entry name" value="OSJNBA0016N04.9 PROTEIN"/>
    <property type="match status" value="1"/>
</dbReference>
<dbReference type="GO" id="GO:0016020">
    <property type="term" value="C:membrane"/>
    <property type="evidence" value="ECO:0007669"/>
    <property type="project" value="UniProtKB-SubCell"/>
</dbReference>
<accession>A0A9P0YX96</accession>
<proteinExistence type="predicted"/>
<organism evidence="5 6">
    <name type="scientific">Cuscuta europaea</name>
    <name type="common">European dodder</name>
    <dbReference type="NCBI Taxonomy" id="41803"/>
    <lineage>
        <taxon>Eukaryota</taxon>
        <taxon>Viridiplantae</taxon>
        <taxon>Streptophyta</taxon>
        <taxon>Embryophyta</taxon>
        <taxon>Tracheophyta</taxon>
        <taxon>Spermatophyta</taxon>
        <taxon>Magnoliopsida</taxon>
        <taxon>eudicotyledons</taxon>
        <taxon>Gunneridae</taxon>
        <taxon>Pentapetalae</taxon>
        <taxon>asterids</taxon>
        <taxon>lamiids</taxon>
        <taxon>Solanales</taxon>
        <taxon>Convolvulaceae</taxon>
        <taxon>Cuscuteae</taxon>
        <taxon>Cuscuta</taxon>
        <taxon>Cuscuta subgen. Cuscuta</taxon>
    </lineage>
</organism>
<dbReference type="OrthoDB" id="1302399at2759"/>
<evidence type="ECO:0000313" key="6">
    <source>
        <dbReference type="Proteomes" id="UP001152484"/>
    </source>
</evidence>
<evidence type="ECO:0000256" key="3">
    <source>
        <dbReference type="SAM" id="SignalP"/>
    </source>
</evidence>
<dbReference type="AlphaFoldDB" id="A0A9P0YX96"/>
<protein>
    <recommendedName>
        <fullName evidence="4">Wall-associated receptor kinase galacturonan-binding domain-containing protein</fullName>
    </recommendedName>
</protein>
<keyword evidence="2 3" id="KW-0732">Signal</keyword>
<feature type="signal peptide" evidence="3">
    <location>
        <begin position="1"/>
        <end position="28"/>
    </location>
</feature>
<feature type="domain" description="Wall-associated receptor kinase galacturonan-binding" evidence="4">
    <location>
        <begin position="39"/>
        <end position="97"/>
    </location>
</feature>
<evidence type="ECO:0000256" key="2">
    <source>
        <dbReference type="ARBA" id="ARBA00022729"/>
    </source>
</evidence>
<dbReference type="GO" id="GO:0030247">
    <property type="term" value="F:polysaccharide binding"/>
    <property type="evidence" value="ECO:0007669"/>
    <property type="project" value="InterPro"/>
</dbReference>
<keyword evidence="6" id="KW-1185">Reference proteome</keyword>
<dbReference type="InterPro" id="IPR025287">
    <property type="entry name" value="WAK_GUB"/>
</dbReference>
<comment type="subcellular location">
    <subcellularLocation>
        <location evidence="1">Membrane</location>
        <topology evidence="1">Single-pass membrane protein</topology>
    </subcellularLocation>
</comment>
<name>A0A9P0YX96_CUSEU</name>
<evidence type="ECO:0000256" key="1">
    <source>
        <dbReference type="ARBA" id="ARBA00004167"/>
    </source>
</evidence>
<evidence type="ECO:0000259" key="4">
    <source>
        <dbReference type="Pfam" id="PF13947"/>
    </source>
</evidence>
<comment type="caution">
    <text evidence="5">The sequence shown here is derived from an EMBL/GenBank/DDBJ whole genome shotgun (WGS) entry which is preliminary data.</text>
</comment>
<feature type="chain" id="PRO_5040133995" description="Wall-associated receptor kinase galacturonan-binding domain-containing protein" evidence="3">
    <location>
        <begin position="29"/>
        <end position="308"/>
    </location>
</feature>
<reference evidence="5" key="1">
    <citation type="submission" date="2022-07" db="EMBL/GenBank/DDBJ databases">
        <authorList>
            <person name="Macas J."/>
            <person name="Novak P."/>
            <person name="Neumann P."/>
        </authorList>
    </citation>
    <scope>NUCLEOTIDE SEQUENCE</scope>
</reference>
<gene>
    <name evidence="5" type="ORF">CEURO_LOCUS6797</name>
</gene>
<dbReference type="Pfam" id="PF13947">
    <property type="entry name" value="GUB_WAK_bind"/>
    <property type="match status" value="1"/>
</dbReference>
<evidence type="ECO:0000313" key="5">
    <source>
        <dbReference type="EMBL" id="CAH9078547.1"/>
    </source>
</evidence>
<dbReference type="EMBL" id="CAMAPE010000010">
    <property type="protein sequence ID" value="CAH9078547.1"/>
    <property type="molecule type" value="Genomic_DNA"/>
</dbReference>
<sequence>MRSTMRAVVKLAAAMMVAIGFVAVASWAETGYRVALPGCPETCGNVTVPYPFGIGEKCSCKKGAFNLTCDSDSRLWTNWTSGVQITAIDYVNGQMQVLMPVSRICYNESGSEEIFENYRVPNMFTISPEENKFFAVGCDASASFLGLTDHGIFLTRCRPKCDRAPEKKESGNCAGRGCCQATIPVFGLREFKLGVKSLGFGKKVGEFKNCTYVFVARKGWYHFIPEDLTHLRFGWAPMAVDWDVGHGNQTCESAVAGEGYVCEKSSTECVETTFDLGYHCRCKDGFHGNPYLPSGCQSKDLFSASPFL</sequence>
<dbReference type="Proteomes" id="UP001152484">
    <property type="component" value="Unassembled WGS sequence"/>
</dbReference>